<protein>
    <submittedName>
        <fullName evidence="12">Uncharacterized protein</fullName>
    </submittedName>
</protein>
<evidence type="ECO:0000256" key="3">
    <source>
        <dbReference type="ARBA" id="ARBA00022475"/>
    </source>
</evidence>
<dbReference type="SUPFAM" id="SSF90123">
    <property type="entry name" value="ABC transporter transmembrane region"/>
    <property type="match status" value="1"/>
</dbReference>
<evidence type="ECO:0000256" key="6">
    <source>
        <dbReference type="ARBA" id="ARBA00022840"/>
    </source>
</evidence>
<feature type="transmembrane region" description="Helical" evidence="9">
    <location>
        <begin position="65"/>
        <end position="85"/>
    </location>
</feature>
<dbReference type="Pfam" id="PF00005">
    <property type="entry name" value="ABC_tran"/>
    <property type="match status" value="1"/>
</dbReference>
<gene>
    <name evidence="12" type="ORF">FD00_GL001496</name>
</gene>
<keyword evidence="3" id="KW-1003">Cell membrane</keyword>
<sequence>MKLGEKLMKKNWLKILFHFANGHKLLFIWSVFFSVLSVFAGIVPYVIGARLMAMIIMKQNNYSEFIVLLGSMLLAFVLKTIFYGISTTLSHHAAYNTLNNLRNAITNRLMQTSLGVVKHFSAGSIKNAILDRTEEVEIPLAHMIPELSANILLIIVTAVYLFILDFRLALSALLTIPLASIPLFLLMRNFEAKYQAYMQANNEVNNVMVEYIEGIEVIKTFNQTGSSFRKFSSAVTEFKNYTLNWLRTAWKTQNLIFALLPFTLLGVLPIGIWLYLDTDLSLNQLLLGLLLAIGLSNPLNKLSLFANDFNAMKQSVIDTQKFLELPILAFNKKEVGQIINNSIEVANVDFSYTSDNPILTAINLKIPANSFCAIVGPSGSGKSTLLQLLTRFWDIQKGNIMIGNVALQDLTLHQLNSTISYVTQDSFIFKGTIADNIRMGNPDATEKEVRAAAQAARCIDFINELPQGFQTEISFGNGQLSGGQQQRISIARAILKNASIIILDEPTASIDPENEQQIQESLLKLTKNKTVIMVAHRLSTIKNADQIIVLDTGKIVGNGKHAELLESCPTYQRLWASYTQTEGWHIDNH</sequence>
<evidence type="ECO:0000259" key="10">
    <source>
        <dbReference type="PROSITE" id="PS50893"/>
    </source>
</evidence>
<dbReference type="GO" id="GO:0015421">
    <property type="term" value="F:ABC-type oligopeptide transporter activity"/>
    <property type="evidence" value="ECO:0007669"/>
    <property type="project" value="TreeGrafter"/>
</dbReference>
<comment type="subcellular location">
    <subcellularLocation>
        <location evidence="1">Cell membrane</location>
        <topology evidence="1">Multi-pass membrane protein</topology>
    </subcellularLocation>
</comment>
<evidence type="ECO:0000313" key="12">
    <source>
        <dbReference type="EMBL" id="KRN08976.1"/>
    </source>
</evidence>
<dbReference type="InterPro" id="IPR027417">
    <property type="entry name" value="P-loop_NTPase"/>
</dbReference>
<evidence type="ECO:0000256" key="4">
    <source>
        <dbReference type="ARBA" id="ARBA00022692"/>
    </source>
</evidence>
<keyword evidence="5" id="KW-0547">Nucleotide-binding</keyword>
<dbReference type="PATRIC" id="fig|1046596.6.peg.1578"/>
<evidence type="ECO:0000256" key="5">
    <source>
        <dbReference type="ARBA" id="ARBA00022741"/>
    </source>
</evidence>
<dbReference type="SMART" id="SM00382">
    <property type="entry name" value="AAA"/>
    <property type="match status" value="1"/>
</dbReference>
<dbReference type="PROSITE" id="PS50929">
    <property type="entry name" value="ABC_TM1F"/>
    <property type="match status" value="1"/>
</dbReference>
<dbReference type="GO" id="GO:0005886">
    <property type="term" value="C:plasma membrane"/>
    <property type="evidence" value="ECO:0007669"/>
    <property type="project" value="UniProtKB-SubCell"/>
</dbReference>
<dbReference type="InterPro" id="IPR011527">
    <property type="entry name" value="ABC1_TM_dom"/>
</dbReference>
<evidence type="ECO:0000256" key="9">
    <source>
        <dbReference type="SAM" id="Phobius"/>
    </source>
</evidence>
<dbReference type="InterPro" id="IPR036640">
    <property type="entry name" value="ABC1_TM_sf"/>
</dbReference>
<dbReference type="InterPro" id="IPR017871">
    <property type="entry name" value="ABC_transporter-like_CS"/>
</dbReference>
<evidence type="ECO:0000259" key="11">
    <source>
        <dbReference type="PROSITE" id="PS50929"/>
    </source>
</evidence>
<dbReference type="PROSITE" id="PS00211">
    <property type="entry name" value="ABC_TRANSPORTER_1"/>
    <property type="match status" value="1"/>
</dbReference>
<keyword evidence="7 9" id="KW-1133">Transmembrane helix</keyword>
<proteinExistence type="predicted"/>
<evidence type="ECO:0000256" key="1">
    <source>
        <dbReference type="ARBA" id="ARBA00004651"/>
    </source>
</evidence>
<dbReference type="GO" id="GO:0016887">
    <property type="term" value="F:ATP hydrolysis activity"/>
    <property type="evidence" value="ECO:0007669"/>
    <property type="project" value="InterPro"/>
</dbReference>
<dbReference type="Gene3D" id="1.20.1560.10">
    <property type="entry name" value="ABC transporter type 1, transmembrane domain"/>
    <property type="match status" value="1"/>
</dbReference>
<dbReference type="AlphaFoldDB" id="A0A0R2DYR5"/>
<feature type="transmembrane region" description="Helical" evidence="9">
    <location>
        <begin position="255"/>
        <end position="276"/>
    </location>
</feature>
<keyword evidence="8 9" id="KW-0472">Membrane</keyword>
<dbReference type="Proteomes" id="UP000050898">
    <property type="component" value="Unassembled WGS sequence"/>
</dbReference>
<dbReference type="SUPFAM" id="SSF52540">
    <property type="entry name" value="P-loop containing nucleoside triphosphate hydrolases"/>
    <property type="match status" value="1"/>
</dbReference>
<accession>A0A0R2DYR5</accession>
<dbReference type="InterPro" id="IPR039421">
    <property type="entry name" value="Type_1_exporter"/>
</dbReference>
<feature type="transmembrane region" description="Helical" evidence="9">
    <location>
        <begin position="25"/>
        <end position="45"/>
    </location>
</feature>
<dbReference type="FunFam" id="3.40.50.300:FF:000221">
    <property type="entry name" value="Multidrug ABC transporter ATP-binding protein"/>
    <property type="match status" value="1"/>
</dbReference>
<keyword evidence="2" id="KW-0813">Transport</keyword>
<keyword evidence="4 9" id="KW-0812">Transmembrane</keyword>
<feature type="domain" description="ABC transmembrane type-1" evidence="11">
    <location>
        <begin position="28"/>
        <end position="311"/>
    </location>
</feature>
<reference evidence="12 13" key="1">
    <citation type="journal article" date="2015" name="Genome Announc.">
        <title>Expanding the biotechnology potential of lactobacilli through comparative genomics of 213 strains and associated genera.</title>
        <authorList>
            <person name="Sun Z."/>
            <person name="Harris H.M."/>
            <person name="McCann A."/>
            <person name="Guo C."/>
            <person name="Argimon S."/>
            <person name="Zhang W."/>
            <person name="Yang X."/>
            <person name="Jeffery I.B."/>
            <person name="Cooney J.C."/>
            <person name="Kagawa T.F."/>
            <person name="Liu W."/>
            <person name="Song Y."/>
            <person name="Salvetti E."/>
            <person name="Wrobel A."/>
            <person name="Rasinkangas P."/>
            <person name="Parkhill J."/>
            <person name="Rea M.C."/>
            <person name="O'Sullivan O."/>
            <person name="Ritari J."/>
            <person name="Douillard F.P."/>
            <person name="Paul Ross R."/>
            <person name="Yang R."/>
            <person name="Briner A.E."/>
            <person name="Felis G.E."/>
            <person name="de Vos W.M."/>
            <person name="Barrangou R."/>
            <person name="Klaenhammer T.R."/>
            <person name="Caufield P.W."/>
            <person name="Cui Y."/>
            <person name="Zhang H."/>
            <person name="O'Toole P.W."/>
        </authorList>
    </citation>
    <scope>NUCLEOTIDE SEQUENCE [LARGE SCALE GENOMIC DNA]</scope>
    <source>
        <strain evidence="12 13">DSM 20444</strain>
    </source>
</reference>
<dbReference type="InterPro" id="IPR003593">
    <property type="entry name" value="AAA+_ATPase"/>
</dbReference>
<evidence type="ECO:0000256" key="8">
    <source>
        <dbReference type="ARBA" id="ARBA00023136"/>
    </source>
</evidence>
<dbReference type="Gene3D" id="3.40.50.300">
    <property type="entry name" value="P-loop containing nucleotide triphosphate hydrolases"/>
    <property type="match status" value="1"/>
</dbReference>
<keyword evidence="13" id="KW-1185">Reference proteome</keyword>
<feature type="domain" description="ABC transporter" evidence="10">
    <location>
        <begin position="343"/>
        <end position="577"/>
    </location>
</feature>
<keyword evidence="6" id="KW-0067">ATP-binding</keyword>
<dbReference type="EMBL" id="AYYH01000038">
    <property type="protein sequence ID" value="KRN08976.1"/>
    <property type="molecule type" value="Genomic_DNA"/>
</dbReference>
<evidence type="ECO:0000313" key="13">
    <source>
        <dbReference type="Proteomes" id="UP000050898"/>
    </source>
</evidence>
<organism evidence="12 13">
    <name type="scientific">Liquorilactobacillus mali KCTC 3596 = DSM 20444</name>
    <dbReference type="NCBI Taxonomy" id="1046596"/>
    <lineage>
        <taxon>Bacteria</taxon>
        <taxon>Bacillati</taxon>
        <taxon>Bacillota</taxon>
        <taxon>Bacilli</taxon>
        <taxon>Lactobacillales</taxon>
        <taxon>Lactobacillaceae</taxon>
        <taxon>Liquorilactobacillus</taxon>
    </lineage>
</organism>
<dbReference type="InterPro" id="IPR003439">
    <property type="entry name" value="ABC_transporter-like_ATP-bd"/>
</dbReference>
<dbReference type="Pfam" id="PF00664">
    <property type="entry name" value="ABC_membrane"/>
    <property type="match status" value="1"/>
</dbReference>
<evidence type="ECO:0000256" key="7">
    <source>
        <dbReference type="ARBA" id="ARBA00022989"/>
    </source>
</evidence>
<name>A0A0R2DYR5_9LACO</name>
<dbReference type="CDD" id="cd07346">
    <property type="entry name" value="ABC_6TM_exporters"/>
    <property type="match status" value="1"/>
</dbReference>
<dbReference type="PANTHER" id="PTHR43394">
    <property type="entry name" value="ATP-DEPENDENT PERMEASE MDL1, MITOCHONDRIAL"/>
    <property type="match status" value="1"/>
</dbReference>
<dbReference type="PROSITE" id="PS50893">
    <property type="entry name" value="ABC_TRANSPORTER_2"/>
    <property type="match status" value="1"/>
</dbReference>
<feature type="transmembrane region" description="Helical" evidence="9">
    <location>
        <begin position="147"/>
        <end position="163"/>
    </location>
</feature>
<dbReference type="PANTHER" id="PTHR43394:SF1">
    <property type="entry name" value="ATP-BINDING CASSETTE SUB-FAMILY B MEMBER 10, MITOCHONDRIAL"/>
    <property type="match status" value="1"/>
</dbReference>
<feature type="transmembrane region" description="Helical" evidence="9">
    <location>
        <begin position="169"/>
        <end position="187"/>
    </location>
</feature>
<evidence type="ECO:0000256" key="2">
    <source>
        <dbReference type="ARBA" id="ARBA00022448"/>
    </source>
</evidence>
<comment type="caution">
    <text evidence="12">The sequence shown here is derived from an EMBL/GenBank/DDBJ whole genome shotgun (WGS) entry which is preliminary data.</text>
</comment>
<dbReference type="GO" id="GO:0005524">
    <property type="term" value="F:ATP binding"/>
    <property type="evidence" value="ECO:0007669"/>
    <property type="project" value="UniProtKB-KW"/>
</dbReference>